<gene>
    <name evidence="1" type="ORF">SPELUC_LOCUS3979</name>
</gene>
<reference evidence="1" key="1">
    <citation type="submission" date="2021-06" db="EMBL/GenBank/DDBJ databases">
        <authorList>
            <person name="Kallberg Y."/>
            <person name="Tangrot J."/>
            <person name="Rosling A."/>
        </authorList>
    </citation>
    <scope>NUCLEOTIDE SEQUENCE</scope>
    <source>
        <strain evidence="1">28 12/20/2015</strain>
    </source>
</reference>
<comment type="caution">
    <text evidence="1">The sequence shown here is derived from an EMBL/GenBank/DDBJ whole genome shotgun (WGS) entry which is preliminary data.</text>
</comment>
<organism evidence="1 2">
    <name type="scientific">Cetraspora pellucida</name>
    <dbReference type="NCBI Taxonomy" id="1433469"/>
    <lineage>
        <taxon>Eukaryota</taxon>
        <taxon>Fungi</taxon>
        <taxon>Fungi incertae sedis</taxon>
        <taxon>Mucoromycota</taxon>
        <taxon>Glomeromycotina</taxon>
        <taxon>Glomeromycetes</taxon>
        <taxon>Diversisporales</taxon>
        <taxon>Gigasporaceae</taxon>
        <taxon>Cetraspora</taxon>
    </lineage>
</organism>
<sequence>KSSIRKKYSTCDIAFLNIYNKSEDEVLRLLISKNYLAWLVFSANTSRKMVQFVGMGAGILKDVSDILIPFLEQYALTHSGPYDHAWHESKKNKMESDMIETPS</sequence>
<dbReference type="Proteomes" id="UP000789366">
    <property type="component" value="Unassembled WGS sequence"/>
</dbReference>
<evidence type="ECO:0000313" key="1">
    <source>
        <dbReference type="EMBL" id="CAG8522040.1"/>
    </source>
</evidence>
<dbReference type="EMBL" id="CAJVPW010003293">
    <property type="protein sequence ID" value="CAG8522040.1"/>
    <property type="molecule type" value="Genomic_DNA"/>
</dbReference>
<accession>A0ACA9LD08</accession>
<proteinExistence type="predicted"/>
<feature type="non-terminal residue" evidence="1">
    <location>
        <position position="1"/>
    </location>
</feature>
<protein>
    <submittedName>
        <fullName evidence="1">10036_t:CDS:1</fullName>
    </submittedName>
</protein>
<name>A0ACA9LD08_9GLOM</name>
<keyword evidence="2" id="KW-1185">Reference proteome</keyword>
<evidence type="ECO:0000313" key="2">
    <source>
        <dbReference type="Proteomes" id="UP000789366"/>
    </source>
</evidence>